<dbReference type="InParanoid" id="A0A0C3IES2"/>
<sequence>MTPRSRAIRAPKNCSSQVVIVMLSRRTYIREPWPFGAQRSGSVMQVQAGHDIKVLQ</sequence>
<evidence type="ECO:0000313" key="1">
    <source>
        <dbReference type="EMBL" id="KIN95537.1"/>
    </source>
</evidence>
<dbReference type="AlphaFoldDB" id="A0A0C3IES2"/>
<proteinExistence type="predicted"/>
<reference evidence="1 2" key="1">
    <citation type="submission" date="2014-04" db="EMBL/GenBank/DDBJ databases">
        <authorList>
            <consortium name="DOE Joint Genome Institute"/>
            <person name="Kuo A."/>
            <person name="Kohler A."/>
            <person name="Costa M.D."/>
            <person name="Nagy L.G."/>
            <person name="Floudas D."/>
            <person name="Copeland A."/>
            <person name="Barry K.W."/>
            <person name="Cichocki N."/>
            <person name="Veneault-Fourrey C."/>
            <person name="LaButti K."/>
            <person name="Lindquist E.A."/>
            <person name="Lipzen A."/>
            <person name="Lundell T."/>
            <person name="Morin E."/>
            <person name="Murat C."/>
            <person name="Sun H."/>
            <person name="Tunlid A."/>
            <person name="Henrissat B."/>
            <person name="Grigoriev I.V."/>
            <person name="Hibbett D.S."/>
            <person name="Martin F."/>
            <person name="Nordberg H.P."/>
            <person name="Cantor M.N."/>
            <person name="Hua S.X."/>
        </authorList>
    </citation>
    <scope>NUCLEOTIDE SEQUENCE [LARGE SCALE GENOMIC DNA]</scope>
    <source>
        <strain evidence="1 2">Marx 270</strain>
    </source>
</reference>
<reference evidence="2" key="2">
    <citation type="submission" date="2015-01" db="EMBL/GenBank/DDBJ databases">
        <title>Evolutionary Origins and Diversification of the Mycorrhizal Mutualists.</title>
        <authorList>
            <consortium name="DOE Joint Genome Institute"/>
            <consortium name="Mycorrhizal Genomics Consortium"/>
            <person name="Kohler A."/>
            <person name="Kuo A."/>
            <person name="Nagy L.G."/>
            <person name="Floudas D."/>
            <person name="Copeland A."/>
            <person name="Barry K.W."/>
            <person name="Cichocki N."/>
            <person name="Veneault-Fourrey C."/>
            <person name="LaButti K."/>
            <person name="Lindquist E.A."/>
            <person name="Lipzen A."/>
            <person name="Lundell T."/>
            <person name="Morin E."/>
            <person name="Murat C."/>
            <person name="Riley R."/>
            <person name="Ohm R."/>
            <person name="Sun H."/>
            <person name="Tunlid A."/>
            <person name="Henrissat B."/>
            <person name="Grigoriev I.V."/>
            <person name="Hibbett D.S."/>
            <person name="Martin F."/>
        </authorList>
    </citation>
    <scope>NUCLEOTIDE SEQUENCE [LARGE SCALE GENOMIC DNA]</scope>
    <source>
        <strain evidence="2">Marx 270</strain>
    </source>
</reference>
<accession>A0A0C3IES2</accession>
<keyword evidence="2" id="KW-1185">Reference proteome</keyword>
<evidence type="ECO:0000313" key="2">
    <source>
        <dbReference type="Proteomes" id="UP000054217"/>
    </source>
</evidence>
<dbReference type="HOGENOM" id="CLU_3015124_0_0_1"/>
<dbReference type="EMBL" id="KN832065">
    <property type="protein sequence ID" value="KIN95537.1"/>
    <property type="molecule type" value="Genomic_DNA"/>
</dbReference>
<organism evidence="1 2">
    <name type="scientific">Pisolithus tinctorius Marx 270</name>
    <dbReference type="NCBI Taxonomy" id="870435"/>
    <lineage>
        <taxon>Eukaryota</taxon>
        <taxon>Fungi</taxon>
        <taxon>Dikarya</taxon>
        <taxon>Basidiomycota</taxon>
        <taxon>Agaricomycotina</taxon>
        <taxon>Agaricomycetes</taxon>
        <taxon>Agaricomycetidae</taxon>
        <taxon>Boletales</taxon>
        <taxon>Sclerodermatineae</taxon>
        <taxon>Pisolithaceae</taxon>
        <taxon>Pisolithus</taxon>
    </lineage>
</organism>
<protein>
    <submittedName>
        <fullName evidence="1">Uncharacterized protein</fullName>
    </submittedName>
</protein>
<gene>
    <name evidence="1" type="ORF">M404DRAFT_1007408</name>
</gene>
<dbReference type="Proteomes" id="UP000054217">
    <property type="component" value="Unassembled WGS sequence"/>
</dbReference>
<name>A0A0C3IES2_PISTI</name>